<proteinExistence type="inferred from homology"/>
<keyword evidence="16" id="KW-1185">Reference proteome</keyword>
<dbReference type="InterPro" id="IPR036318">
    <property type="entry name" value="FAD-bd_PCMH-like_sf"/>
</dbReference>
<reference evidence="16 17" key="1">
    <citation type="journal article" date="2015" name="Genome Announc.">
        <title>Expanding the biotechnology potential of lactobacilli through comparative genomics of 213 strains and associated genera.</title>
        <authorList>
            <person name="Sun Z."/>
            <person name="Harris H.M."/>
            <person name="McCann A."/>
            <person name="Guo C."/>
            <person name="Argimon S."/>
            <person name="Zhang W."/>
            <person name="Yang X."/>
            <person name="Jeffery I.B."/>
            <person name="Cooney J.C."/>
            <person name="Kagawa T.F."/>
            <person name="Liu W."/>
            <person name="Song Y."/>
            <person name="Salvetti E."/>
            <person name="Wrobel A."/>
            <person name="Rasinkangas P."/>
            <person name="Parkhill J."/>
            <person name="Rea M.C."/>
            <person name="O'Sullivan O."/>
            <person name="Ritari J."/>
            <person name="Douillard F.P."/>
            <person name="Paul Ross R."/>
            <person name="Yang R."/>
            <person name="Briner A.E."/>
            <person name="Felis G.E."/>
            <person name="de Vos W.M."/>
            <person name="Barrangou R."/>
            <person name="Klaenhammer T.R."/>
            <person name="Caufield P.W."/>
            <person name="Cui Y."/>
            <person name="Zhang H."/>
            <person name="O'Toole P.W."/>
        </authorList>
    </citation>
    <scope>NUCLEOTIDE SEQUENCE [LARGE SCALE GENOMIC DNA]</scope>
    <source>
        <strain evidence="14 17">ATCC BAA-66</strain>
        <strain evidence="15 16">DSM 13344</strain>
    </source>
</reference>
<accession>A0A0R2FJG5</accession>
<dbReference type="Pfam" id="PF03471">
    <property type="entry name" value="CorC_HlyC"/>
    <property type="match status" value="1"/>
</dbReference>
<dbReference type="EMBL" id="JQAZ01000003">
    <property type="protein sequence ID" value="KRN31915.1"/>
    <property type="molecule type" value="Genomic_DNA"/>
</dbReference>
<comment type="subcellular location">
    <subcellularLocation>
        <location evidence="1">Cell membrane</location>
        <topology evidence="1">Multi-pass membrane protein</topology>
    </subcellularLocation>
</comment>
<dbReference type="PROSITE" id="PS51371">
    <property type="entry name" value="CBS"/>
    <property type="match status" value="2"/>
</dbReference>
<feature type="transmembrane region" description="Helical" evidence="11">
    <location>
        <begin position="105"/>
        <end position="125"/>
    </location>
</feature>
<dbReference type="InterPro" id="IPR051676">
    <property type="entry name" value="UPF0053_domain"/>
</dbReference>
<evidence type="ECO:0000259" key="12">
    <source>
        <dbReference type="PROSITE" id="PS51371"/>
    </source>
</evidence>
<keyword evidence="5" id="KW-0677">Repeat</keyword>
<dbReference type="STRING" id="81857.IV38_GL001414"/>
<feature type="transmembrane region" description="Helical" evidence="11">
    <location>
        <begin position="58"/>
        <end position="85"/>
    </location>
</feature>
<dbReference type="GO" id="GO:0005886">
    <property type="term" value="C:plasma membrane"/>
    <property type="evidence" value="ECO:0007669"/>
    <property type="project" value="UniProtKB-SubCell"/>
</dbReference>
<evidence type="ECO:0000256" key="11">
    <source>
        <dbReference type="SAM" id="Phobius"/>
    </source>
</evidence>
<feature type="transmembrane region" description="Helical" evidence="11">
    <location>
        <begin position="12"/>
        <end position="37"/>
    </location>
</feature>
<evidence type="ECO:0000256" key="7">
    <source>
        <dbReference type="ARBA" id="ARBA00023122"/>
    </source>
</evidence>
<evidence type="ECO:0000256" key="3">
    <source>
        <dbReference type="ARBA" id="ARBA00022475"/>
    </source>
</evidence>
<evidence type="ECO:0000256" key="9">
    <source>
        <dbReference type="PROSITE-ProRule" id="PRU00703"/>
    </source>
</evidence>
<evidence type="ECO:0000313" key="17">
    <source>
        <dbReference type="Proteomes" id="UP000051751"/>
    </source>
</evidence>
<evidence type="ECO:0000313" key="15">
    <source>
        <dbReference type="EMBL" id="KRN31915.1"/>
    </source>
</evidence>
<dbReference type="InterPro" id="IPR000644">
    <property type="entry name" value="CBS_dom"/>
</dbReference>
<keyword evidence="3" id="KW-1003">Cell membrane</keyword>
<evidence type="ECO:0000313" key="14">
    <source>
        <dbReference type="EMBL" id="KRN28414.1"/>
    </source>
</evidence>
<feature type="domain" description="CBS" evidence="12">
    <location>
        <begin position="222"/>
        <end position="282"/>
    </location>
</feature>
<evidence type="ECO:0000256" key="6">
    <source>
        <dbReference type="ARBA" id="ARBA00022989"/>
    </source>
</evidence>
<keyword evidence="8 10" id="KW-0472">Membrane</keyword>
<dbReference type="GO" id="GO:0050660">
    <property type="term" value="F:flavin adenine dinucleotide binding"/>
    <property type="evidence" value="ECO:0007669"/>
    <property type="project" value="InterPro"/>
</dbReference>
<feature type="transmembrane region" description="Helical" evidence="11">
    <location>
        <begin position="137"/>
        <end position="159"/>
    </location>
</feature>
<keyword evidence="7 9" id="KW-0129">CBS domain</keyword>
<dbReference type="SUPFAM" id="SSF54631">
    <property type="entry name" value="CBS-domain pair"/>
    <property type="match status" value="1"/>
</dbReference>
<evidence type="ECO:0000256" key="2">
    <source>
        <dbReference type="ARBA" id="ARBA00006337"/>
    </source>
</evidence>
<evidence type="ECO:0000313" key="16">
    <source>
        <dbReference type="Proteomes" id="UP000051645"/>
    </source>
</evidence>
<dbReference type="InterPro" id="IPR016169">
    <property type="entry name" value="FAD-bd_PCMH_sub2"/>
</dbReference>
<dbReference type="InterPro" id="IPR005170">
    <property type="entry name" value="Transptr-assoc_dom"/>
</dbReference>
<dbReference type="RefSeq" id="WP_057769374.1">
    <property type="nucleotide sequence ID" value="NZ_JQAT01000003.1"/>
</dbReference>
<name>A0A0R2FJG5_9LACO</name>
<dbReference type="AlphaFoldDB" id="A0A0R2FJG5"/>
<evidence type="ECO:0000256" key="10">
    <source>
        <dbReference type="PROSITE-ProRule" id="PRU01193"/>
    </source>
</evidence>
<dbReference type="PANTHER" id="PTHR43099:SF4">
    <property type="entry name" value="INTEGRAL MEMBRANE PROTEIN"/>
    <property type="match status" value="1"/>
</dbReference>
<dbReference type="EMBL" id="JQAT01000003">
    <property type="protein sequence ID" value="KRN28414.1"/>
    <property type="molecule type" value="Genomic_DNA"/>
</dbReference>
<dbReference type="InterPro" id="IPR044751">
    <property type="entry name" value="Ion_transp-like_CBS"/>
</dbReference>
<feature type="domain" description="CNNM transmembrane" evidence="13">
    <location>
        <begin position="5"/>
        <end position="203"/>
    </location>
</feature>
<dbReference type="Gene3D" id="3.30.465.10">
    <property type="match status" value="1"/>
</dbReference>
<dbReference type="PANTHER" id="PTHR43099">
    <property type="entry name" value="UPF0053 PROTEIN YRKA"/>
    <property type="match status" value="1"/>
</dbReference>
<keyword evidence="4 10" id="KW-0812">Transmembrane</keyword>
<dbReference type="Pfam" id="PF00571">
    <property type="entry name" value="CBS"/>
    <property type="match status" value="2"/>
</dbReference>
<sequence>MKPDPESALWGQLILIVILTLVNAFFAAAEIAVVSLNRTQTEAQAKEGNKKAQRLMKILGNSSHFLATIQVAITFAGFLSSASAATTLAGYLEPLFGNASWGHEAAVVIITLILSYFSLVFGELYPKQVALQKTEAVAKATVVPVQWVGVVLRPFVWLLSVSTNFLMKITPIKFTEQKPAMTRDEMITVIESGKDAGVLDKDEYEMFEGIITLNKKMAREVMVPRTDAFMVDLNTDDSTNIDTILGQRFSRIPVYKGDKDQVVGIVHIRNLLKKARETGFDNLHLADVMQEPMFVPETIYIDDLLLEMRKSQQQMAILLDEYGGIVGLATIEDLVEEIVGEIDDETDQAETLVQTVAHNEYLVAGHMPLDEFNEQFHTDLQADEVDTIAGYMLAKLSVIPSNGQHLEVKLDNGICLTTGQMAGSRLVNLTVHLPEAAPVSEATTANESEEVHV</sequence>
<dbReference type="PATRIC" id="fig|81857.3.peg.1424"/>
<dbReference type="OrthoDB" id="9798188at2"/>
<protein>
    <submittedName>
        <fullName evidence="14">Hemolysin</fullName>
    </submittedName>
</protein>
<evidence type="ECO:0000256" key="8">
    <source>
        <dbReference type="ARBA" id="ARBA00023136"/>
    </source>
</evidence>
<gene>
    <name evidence="14" type="ORF">IV38_GL001414</name>
    <name evidence="15" type="ORF">IV40_GL001201</name>
</gene>
<evidence type="ECO:0000259" key="13">
    <source>
        <dbReference type="PROSITE" id="PS51846"/>
    </source>
</evidence>
<dbReference type="CDD" id="cd04590">
    <property type="entry name" value="CBS_pair_CorC_HlyC_assoc"/>
    <property type="match status" value="1"/>
</dbReference>
<dbReference type="SUPFAM" id="SSF56176">
    <property type="entry name" value="FAD-binding/transporter-associated domain-like"/>
    <property type="match status" value="1"/>
</dbReference>
<comment type="caution">
    <text evidence="14">The sequence shown here is derived from an EMBL/GenBank/DDBJ whole genome shotgun (WGS) entry which is preliminary data.</text>
</comment>
<comment type="similarity">
    <text evidence="2">Belongs to the UPF0053 family.</text>
</comment>
<dbReference type="Proteomes" id="UP000051751">
    <property type="component" value="Unassembled WGS sequence"/>
</dbReference>
<evidence type="ECO:0000256" key="1">
    <source>
        <dbReference type="ARBA" id="ARBA00004651"/>
    </source>
</evidence>
<dbReference type="InterPro" id="IPR002550">
    <property type="entry name" value="CNNM"/>
</dbReference>
<keyword evidence="6 10" id="KW-1133">Transmembrane helix</keyword>
<feature type="domain" description="CBS" evidence="12">
    <location>
        <begin position="288"/>
        <end position="345"/>
    </location>
</feature>
<dbReference type="Proteomes" id="UP000051645">
    <property type="component" value="Unassembled WGS sequence"/>
</dbReference>
<dbReference type="Gene3D" id="3.10.580.10">
    <property type="entry name" value="CBS-domain"/>
    <property type="match status" value="1"/>
</dbReference>
<dbReference type="InterPro" id="IPR046342">
    <property type="entry name" value="CBS_dom_sf"/>
</dbReference>
<dbReference type="Pfam" id="PF01595">
    <property type="entry name" value="CNNM"/>
    <property type="match status" value="1"/>
</dbReference>
<evidence type="ECO:0000256" key="5">
    <source>
        <dbReference type="ARBA" id="ARBA00022737"/>
    </source>
</evidence>
<organism evidence="14 17">
    <name type="scientific">Lactobacillus selangorensis</name>
    <dbReference type="NCBI Taxonomy" id="81857"/>
    <lineage>
        <taxon>Bacteria</taxon>
        <taxon>Bacillati</taxon>
        <taxon>Bacillota</taxon>
        <taxon>Bacilli</taxon>
        <taxon>Lactobacillales</taxon>
        <taxon>Lactobacillaceae</taxon>
        <taxon>Lactobacillus</taxon>
    </lineage>
</organism>
<evidence type="ECO:0000256" key="4">
    <source>
        <dbReference type="ARBA" id="ARBA00022692"/>
    </source>
</evidence>
<dbReference type="PROSITE" id="PS51846">
    <property type="entry name" value="CNNM"/>
    <property type="match status" value="1"/>
</dbReference>
<dbReference type="FunFam" id="3.10.580.10:FF:000002">
    <property type="entry name" value="Magnesium/cobalt efflux protein CorC"/>
    <property type="match status" value="1"/>
</dbReference>
<dbReference type="SMART" id="SM01091">
    <property type="entry name" value="CorC_HlyC"/>
    <property type="match status" value="1"/>
</dbReference>